<evidence type="ECO:0000256" key="5">
    <source>
        <dbReference type="ARBA" id="ARBA00022842"/>
    </source>
</evidence>
<evidence type="ECO:0000259" key="10">
    <source>
        <dbReference type="PROSITE" id="PS51371"/>
    </source>
</evidence>
<feature type="domain" description="CBS" evidence="10">
    <location>
        <begin position="138"/>
        <end position="201"/>
    </location>
</feature>
<dbReference type="Pfam" id="PF01769">
    <property type="entry name" value="MgtE"/>
    <property type="match status" value="1"/>
</dbReference>
<evidence type="ECO:0000256" key="7">
    <source>
        <dbReference type="ARBA" id="ARBA00023136"/>
    </source>
</evidence>
<dbReference type="InterPro" id="IPR046342">
    <property type="entry name" value="CBS_dom_sf"/>
</dbReference>
<evidence type="ECO:0000313" key="12">
    <source>
        <dbReference type="Proteomes" id="UP000003806"/>
    </source>
</evidence>
<comment type="function">
    <text evidence="9">Acts as a magnesium transporter.</text>
</comment>
<dbReference type="InterPro" id="IPR038076">
    <property type="entry name" value="MgtE_N_sf"/>
</dbReference>
<name>H0UM20_9BACT</name>
<comment type="subunit">
    <text evidence="9">Homodimer.</text>
</comment>
<organism evidence="11 12">
    <name type="scientific">Jonquetella anthropi DSM 22815</name>
    <dbReference type="NCBI Taxonomy" id="885272"/>
    <lineage>
        <taxon>Bacteria</taxon>
        <taxon>Thermotogati</taxon>
        <taxon>Synergistota</taxon>
        <taxon>Synergistia</taxon>
        <taxon>Synergistales</taxon>
        <taxon>Dethiosulfovibrionaceae</taxon>
        <taxon>Jonquetella</taxon>
    </lineage>
</organism>
<dbReference type="InterPro" id="IPR006669">
    <property type="entry name" value="MgtE_transporter"/>
</dbReference>
<keyword evidence="9" id="KW-1003">Cell membrane</keyword>
<dbReference type="eggNOG" id="COG2239">
    <property type="taxonomic scope" value="Bacteria"/>
</dbReference>
<keyword evidence="3 9" id="KW-0813">Transport</keyword>
<keyword evidence="8" id="KW-0129">CBS domain</keyword>
<dbReference type="Gene3D" id="1.25.60.10">
    <property type="entry name" value="MgtE N-terminal domain-like"/>
    <property type="match status" value="1"/>
</dbReference>
<gene>
    <name evidence="11" type="ORF">JonanDRAFT_0131</name>
</gene>
<protein>
    <recommendedName>
        <fullName evidence="9">Magnesium transporter MgtE</fullName>
    </recommendedName>
</protein>
<dbReference type="Gene3D" id="3.10.580.10">
    <property type="entry name" value="CBS-domain"/>
    <property type="match status" value="1"/>
</dbReference>
<feature type="domain" description="CBS" evidence="10">
    <location>
        <begin position="202"/>
        <end position="260"/>
    </location>
</feature>
<dbReference type="PANTHER" id="PTHR43773">
    <property type="entry name" value="MAGNESIUM TRANSPORTER MGTE"/>
    <property type="match status" value="1"/>
</dbReference>
<feature type="transmembrane region" description="Helical" evidence="9">
    <location>
        <begin position="389"/>
        <end position="413"/>
    </location>
</feature>
<sequence>MISRERELIEQIRELIQAKEFRRAKEILSGVEPVDMAECLGLLPPAELVFFFRLLPKDMAIDVFELLDTDVQQTFLRHASDKEVAVMLEDMSDDDRTELFDELPAKTVKELLRQLSPQERALANRLLGYPQDSAGRIMTPEYIDLKAAATVQEALDRIRQTAPNKETIYTCFVTDPYRHLLGEVDLEDLLLADPDALVGDVMDPAPIWILTTQDQEEAAKVISQYDLYSLPVVDSEERLVGIITFDDVLDVVEEEATEDLELHAGIQPMDEDYLDASVVTLVRKRFTWLVICIFAESLTSAVLRYFEPVISQAVTLTFFVPLLIGTGGNSGTQSATVMVRSITLGTGSWRNAGETILRETGVGVTMGVVLGILGLLRAVSLGVGLPVTLAVGVALAAVVLMGNLVGTLLPLVGHSLGIDPAIMSGPLLTTVVDVCGLMVYFGIAQAFLKVASL</sequence>
<feature type="transmembrane region" description="Helical" evidence="9">
    <location>
        <begin position="360"/>
        <end position="383"/>
    </location>
</feature>
<dbReference type="SMART" id="SM00116">
    <property type="entry name" value="CBS"/>
    <property type="match status" value="1"/>
</dbReference>
<proteinExistence type="inferred from homology"/>
<dbReference type="HOGENOM" id="CLU_037408_2_2_0"/>
<feature type="transmembrane region" description="Helical" evidence="9">
    <location>
        <begin position="425"/>
        <end position="448"/>
    </location>
</feature>
<dbReference type="Pfam" id="PF00571">
    <property type="entry name" value="CBS"/>
    <property type="match status" value="2"/>
</dbReference>
<evidence type="ECO:0000256" key="4">
    <source>
        <dbReference type="ARBA" id="ARBA00022692"/>
    </source>
</evidence>
<evidence type="ECO:0000256" key="1">
    <source>
        <dbReference type="ARBA" id="ARBA00004141"/>
    </source>
</evidence>
<dbReference type="NCBIfam" id="TIGR00400">
    <property type="entry name" value="mgtE"/>
    <property type="match status" value="1"/>
</dbReference>
<dbReference type="STRING" id="885272.JonanDRAFT_0131"/>
<evidence type="ECO:0000256" key="3">
    <source>
        <dbReference type="ARBA" id="ARBA00022448"/>
    </source>
</evidence>
<dbReference type="PANTHER" id="PTHR43773:SF1">
    <property type="entry name" value="MAGNESIUM TRANSPORTER MGTE"/>
    <property type="match status" value="1"/>
</dbReference>
<dbReference type="SMART" id="SM00924">
    <property type="entry name" value="MgtE_N"/>
    <property type="match status" value="1"/>
</dbReference>
<dbReference type="SUPFAM" id="SSF158791">
    <property type="entry name" value="MgtE N-terminal domain-like"/>
    <property type="match status" value="1"/>
</dbReference>
<comment type="similarity">
    <text evidence="2 9">Belongs to the SLC41A transporter family.</text>
</comment>
<keyword evidence="6 9" id="KW-1133">Transmembrane helix</keyword>
<dbReference type="CDD" id="cd04606">
    <property type="entry name" value="CBS_pair_Mg_transporter"/>
    <property type="match status" value="1"/>
</dbReference>
<comment type="subcellular location">
    <subcellularLocation>
        <location evidence="9">Cell membrane</location>
        <topology evidence="9">Multi-pass membrane protein</topology>
    </subcellularLocation>
    <subcellularLocation>
        <location evidence="1">Membrane</location>
        <topology evidence="1">Multi-pass membrane protein</topology>
    </subcellularLocation>
</comment>
<dbReference type="GO" id="GO:0015095">
    <property type="term" value="F:magnesium ion transmembrane transporter activity"/>
    <property type="evidence" value="ECO:0007669"/>
    <property type="project" value="UniProtKB-UniRule"/>
</dbReference>
<keyword evidence="4 9" id="KW-0812">Transmembrane</keyword>
<dbReference type="SUPFAM" id="SSF54631">
    <property type="entry name" value="CBS-domain pair"/>
    <property type="match status" value="1"/>
</dbReference>
<dbReference type="GO" id="GO:0005886">
    <property type="term" value="C:plasma membrane"/>
    <property type="evidence" value="ECO:0007669"/>
    <property type="project" value="UniProtKB-SubCell"/>
</dbReference>
<evidence type="ECO:0000256" key="6">
    <source>
        <dbReference type="ARBA" id="ARBA00022989"/>
    </source>
</evidence>
<evidence type="ECO:0000256" key="8">
    <source>
        <dbReference type="PROSITE-ProRule" id="PRU00703"/>
    </source>
</evidence>
<dbReference type="Pfam" id="PF03448">
    <property type="entry name" value="MgtE_N"/>
    <property type="match status" value="1"/>
</dbReference>
<dbReference type="AlphaFoldDB" id="H0UM20"/>
<keyword evidence="9" id="KW-0479">Metal-binding</keyword>
<dbReference type="OrthoDB" id="9790355at2"/>
<dbReference type="RefSeq" id="WP_008522008.1">
    <property type="nucleotide sequence ID" value="NZ_CM001376.1"/>
</dbReference>
<dbReference type="SUPFAM" id="SSF161093">
    <property type="entry name" value="MgtE membrane domain-like"/>
    <property type="match status" value="1"/>
</dbReference>
<dbReference type="InterPro" id="IPR006668">
    <property type="entry name" value="Mg_transptr_MgtE_intracell_dom"/>
</dbReference>
<reference evidence="11 12" key="1">
    <citation type="submission" date="2011-11" db="EMBL/GenBank/DDBJ databases">
        <title>The Noncontiguous Finished genome of Jonquetella anthropi DSM 22815.</title>
        <authorList>
            <consortium name="US DOE Joint Genome Institute (JGI-PGF)"/>
            <person name="Lucas S."/>
            <person name="Copeland A."/>
            <person name="Lapidus A."/>
            <person name="Glavina del Rio T."/>
            <person name="Dalin E."/>
            <person name="Tice H."/>
            <person name="Bruce D."/>
            <person name="Goodwin L."/>
            <person name="Pitluck S."/>
            <person name="Peters L."/>
            <person name="Mikhailova N."/>
            <person name="Held B."/>
            <person name="Kyrpides N."/>
            <person name="Mavromatis K."/>
            <person name="Ivanova N."/>
            <person name="Markowitz V."/>
            <person name="Cheng J.-F."/>
            <person name="Hugenholtz P."/>
            <person name="Woyke T."/>
            <person name="Wu D."/>
            <person name="Gronow S."/>
            <person name="Wellnitz S."/>
            <person name="Brambilla E."/>
            <person name="Klenk H.-P."/>
            <person name="Eisen J.A."/>
        </authorList>
    </citation>
    <scope>NUCLEOTIDE SEQUENCE [LARGE SCALE GENOMIC DNA]</scope>
    <source>
        <strain evidence="11 12">DSM 22815</strain>
    </source>
</reference>
<dbReference type="InterPro" id="IPR036739">
    <property type="entry name" value="SLC41_membr_dom_sf"/>
</dbReference>
<evidence type="ECO:0000256" key="9">
    <source>
        <dbReference type="RuleBase" id="RU362011"/>
    </source>
</evidence>
<keyword evidence="7 9" id="KW-0472">Membrane</keyword>
<dbReference type="EMBL" id="CM001376">
    <property type="protein sequence ID" value="EHM12562.1"/>
    <property type="molecule type" value="Genomic_DNA"/>
</dbReference>
<keyword evidence="5 9" id="KW-0460">Magnesium</keyword>
<dbReference type="Gene3D" id="1.10.357.20">
    <property type="entry name" value="SLC41 divalent cation transporters, integral membrane domain"/>
    <property type="match status" value="1"/>
</dbReference>
<evidence type="ECO:0000313" key="11">
    <source>
        <dbReference type="EMBL" id="EHM12562.1"/>
    </source>
</evidence>
<accession>H0UM20</accession>
<dbReference type="Proteomes" id="UP000003806">
    <property type="component" value="Chromosome"/>
</dbReference>
<dbReference type="GO" id="GO:0046872">
    <property type="term" value="F:metal ion binding"/>
    <property type="evidence" value="ECO:0007669"/>
    <property type="project" value="UniProtKB-KW"/>
</dbReference>
<dbReference type="PROSITE" id="PS51371">
    <property type="entry name" value="CBS"/>
    <property type="match status" value="2"/>
</dbReference>
<dbReference type="InterPro" id="IPR006667">
    <property type="entry name" value="SLC41_membr_dom"/>
</dbReference>
<evidence type="ECO:0000256" key="2">
    <source>
        <dbReference type="ARBA" id="ARBA00009749"/>
    </source>
</evidence>
<dbReference type="InterPro" id="IPR000644">
    <property type="entry name" value="CBS_dom"/>
</dbReference>
<comment type="caution">
    <text evidence="9">Lacks conserved residue(s) required for the propagation of feature annotation.</text>
</comment>
<keyword evidence="12" id="KW-1185">Reference proteome</keyword>